<dbReference type="RefSeq" id="WP_063364329.1">
    <property type="nucleotide sequence ID" value="NZ_AUXZ01000141.1"/>
</dbReference>
<evidence type="ECO:0000313" key="1">
    <source>
        <dbReference type="EMBL" id="KZN44481.1"/>
    </source>
</evidence>
<proteinExistence type="predicted"/>
<protein>
    <recommendedName>
        <fullName evidence="3">HEXXH motif domain-containing protein</fullName>
    </recommendedName>
</protein>
<dbReference type="OrthoDB" id="3987769at2"/>
<evidence type="ECO:0000313" key="2">
    <source>
        <dbReference type="Proteomes" id="UP000076503"/>
    </source>
</evidence>
<accession>A0A166ZN02</accession>
<reference evidence="1 2" key="1">
    <citation type="submission" date="2013-07" db="EMBL/GenBank/DDBJ databases">
        <title>Comparative Genomic and Metabolomic Analysis of Twelve Strains of Pseudoalteromonas luteoviolacea.</title>
        <authorList>
            <person name="Vynne N.G."/>
            <person name="Mansson M."/>
            <person name="Gram L."/>
        </authorList>
    </citation>
    <scope>NUCLEOTIDE SEQUENCE [LARGE SCALE GENOMIC DNA]</scope>
    <source>
        <strain evidence="1 2">H33</strain>
    </source>
</reference>
<dbReference type="EMBL" id="AUXZ01000141">
    <property type="protein sequence ID" value="KZN44481.1"/>
    <property type="molecule type" value="Genomic_DNA"/>
</dbReference>
<comment type="caution">
    <text evidence="1">The sequence shown here is derived from an EMBL/GenBank/DDBJ whole genome shotgun (WGS) entry which is preliminary data.</text>
</comment>
<sequence>MNTLTNELPKCLEFNSDNFADIFSQCKIDLLVDIFKREILSHKELSELFDKLSNTFSSEELYHFFKLPKLWKVIFTSRGKDNYIDNIKALFLNELKVAELDNHAISNSALIEQPQLIWNLRSDIAYNPLTQKAYKNNYQHKETGIIIDYFSDLARGEQRDIPWGDTGISQCLIDNTAPKVTSAIDYIQSVSPACFNVLKASIYSIVVRFDTTKNIFNCASTNICNGLVVLINPHLNEVSVETLADAIVHEMTHNLFDIAELYEPCLPTKFHPQTIKSPWTGRMLDPNTYIQACYTWYGLRNFWQKAYKHFNTENAHKYLQQASKGFEQAEFVRIAKNSDEIINTKLITTLERLK</sequence>
<dbReference type="AlphaFoldDB" id="A0A166ZN02"/>
<name>A0A166ZN02_9GAMM</name>
<gene>
    <name evidence="1" type="ORF">N476_05655</name>
</gene>
<evidence type="ECO:0008006" key="3">
    <source>
        <dbReference type="Google" id="ProtNLM"/>
    </source>
</evidence>
<dbReference type="PATRIC" id="fig|1365251.3.peg.5254"/>
<organism evidence="1 2">
    <name type="scientific">Pseudoalteromonas luteoviolacea H33</name>
    <dbReference type="NCBI Taxonomy" id="1365251"/>
    <lineage>
        <taxon>Bacteria</taxon>
        <taxon>Pseudomonadati</taxon>
        <taxon>Pseudomonadota</taxon>
        <taxon>Gammaproteobacteria</taxon>
        <taxon>Alteromonadales</taxon>
        <taxon>Pseudoalteromonadaceae</taxon>
        <taxon>Pseudoalteromonas</taxon>
    </lineage>
</organism>
<dbReference type="Proteomes" id="UP000076503">
    <property type="component" value="Unassembled WGS sequence"/>
</dbReference>